<dbReference type="EMBL" id="AYYZ01000012">
    <property type="protein sequence ID" value="KRM52939.1"/>
    <property type="molecule type" value="Genomic_DNA"/>
</dbReference>
<evidence type="ECO:0000313" key="3">
    <source>
        <dbReference type="EMBL" id="KRM52939.1"/>
    </source>
</evidence>
<accession>A0A0R1ZMD3</accession>
<dbReference type="PIRSF" id="PIRSF000883">
    <property type="entry name" value="Pesterase_MJ0912"/>
    <property type="match status" value="1"/>
</dbReference>
<dbReference type="PANTHER" id="PTHR42850:SF2">
    <property type="entry name" value="BLL5683 PROTEIN"/>
    <property type="match status" value="1"/>
</dbReference>
<dbReference type="STRING" id="1423820.FC64_GL000220"/>
<evidence type="ECO:0000259" key="2">
    <source>
        <dbReference type="Pfam" id="PF12850"/>
    </source>
</evidence>
<dbReference type="Pfam" id="PF12850">
    <property type="entry name" value="Metallophos_2"/>
    <property type="match status" value="1"/>
</dbReference>
<dbReference type="InterPro" id="IPR050126">
    <property type="entry name" value="Ap4A_hydrolase"/>
</dbReference>
<dbReference type="Gene3D" id="3.60.21.10">
    <property type="match status" value="1"/>
</dbReference>
<dbReference type="SUPFAM" id="SSF56300">
    <property type="entry name" value="Metallo-dependent phosphatases"/>
    <property type="match status" value="1"/>
</dbReference>
<evidence type="ECO:0000313" key="4">
    <source>
        <dbReference type="Proteomes" id="UP000051291"/>
    </source>
</evidence>
<name>A0A0R1ZMD3_9LACO</name>
<protein>
    <recommendedName>
        <fullName evidence="2">Calcineurin-like phosphoesterase domain-containing protein</fullName>
    </recommendedName>
</protein>
<dbReference type="PANTHER" id="PTHR42850">
    <property type="entry name" value="METALLOPHOSPHOESTERASE"/>
    <property type="match status" value="1"/>
</dbReference>
<dbReference type="InterPro" id="IPR024654">
    <property type="entry name" value="Calcineurin-like_PHP_lpxH"/>
</dbReference>
<dbReference type="Proteomes" id="UP000051291">
    <property type="component" value="Unassembled WGS sequence"/>
</dbReference>
<dbReference type="GO" id="GO:0016791">
    <property type="term" value="F:phosphatase activity"/>
    <property type="evidence" value="ECO:0007669"/>
    <property type="project" value="TreeGrafter"/>
</dbReference>
<comment type="caution">
    <text evidence="3">The sequence shown here is derived from an EMBL/GenBank/DDBJ whole genome shotgun (WGS) entry which is preliminary data.</text>
</comment>
<dbReference type="PATRIC" id="fig|1423820.4.peg.222"/>
<comment type="similarity">
    <text evidence="1">Belongs to the metallophosphoesterase superfamily. YfcE family.</text>
</comment>
<keyword evidence="4" id="KW-1185">Reference proteome</keyword>
<reference evidence="3 4" key="1">
    <citation type="journal article" date="2015" name="Genome Announc.">
        <title>Expanding the biotechnology potential of lactobacilli through comparative genomics of 213 strains and associated genera.</title>
        <authorList>
            <person name="Sun Z."/>
            <person name="Harris H.M."/>
            <person name="McCann A."/>
            <person name="Guo C."/>
            <person name="Argimon S."/>
            <person name="Zhang W."/>
            <person name="Yang X."/>
            <person name="Jeffery I.B."/>
            <person name="Cooney J.C."/>
            <person name="Kagawa T.F."/>
            <person name="Liu W."/>
            <person name="Song Y."/>
            <person name="Salvetti E."/>
            <person name="Wrobel A."/>
            <person name="Rasinkangas P."/>
            <person name="Parkhill J."/>
            <person name="Rea M.C."/>
            <person name="O'Sullivan O."/>
            <person name="Ritari J."/>
            <person name="Douillard F.P."/>
            <person name="Paul Ross R."/>
            <person name="Yang R."/>
            <person name="Briner A.E."/>
            <person name="Felis G.E."/>
            <person name="de Vos W.M."/>
            <person name="Barrangou R."/>
            <person name="Klaenhammer T.R."/>
            <person name="Caufield P.W."/>
            <person name="Cui Y."/>
            <person name="Zhang H."/>
            <person name="O'Toole P.W."/>
        </authorList>
    </citation>
    <scope>NUCLEOTIDE SEQUENCE [LARGE SCALE GENOMIC DNA]</scope>
    <source>
        <strain evidence="3 4">DSM 20653</strain>
    </source>
</reference>
<dbReference type="InterPro" id="IPR011152">
    <property type="entry name" value="Pesterase_MJ0912"/>
</dbReference>
<dbReference type="RefSeq" id="WP_057906375.1">
    <property type="nucleotide sequence ID" value="NZ_AYYZ01000012.1"/>
</dbReference>
<gene>
    <name evidence="3" type="ORF">FC64_GL000220</name>
</gene>
<proteinExistence type="inferred from homology"/>
<sequence>MRKLALIGDSHGNYQALKAVLEDAQKQNVDDYVILGDITNRGPEPLECVEALQQVKPLTWIIGNHEAVYRSLIDHQFMGFEDNPKAIMAIITSTYDREKLGKAKFNWLSQLPLKQEIKVEEITFNIFHSTPTKCRGGFSYPTNEQMNFDELMSQTDADVGVYGHTHRSILRMTNDGRYIFNPGSVGMPVSDRLEISGKASYGILTIDHRSVLSWDQRNVPYDLEKELQIAREREIPYYDLYEELLQTGKFTFNQEKVAAENQKCDYLAQALSNVEKIEW</sequence>
<dbReference type="AlphaFoldDB" id="A0A0R1ZMD3"/>
<dbReference type="InterPro" id="IPR029052">
    <property type="entry name" value="Metallo-depent_PP-like"/>
</dbReference>
<evidence type="ECO:0000256" key="1">
    <source>
        <dbReference type="ARBA" id="ARBA00008950"/>
    </source>
</evidence>
<feature type="domain" description="Calcineurin-like phosphoesterase" evidence="2">
    <location>
        <begin position="3"/>
        <end position="206"/>
    </location>
</feature>
<organism evidence="3 4">
    <name type="scientific">Ligilactobacillus araffinosus DSM 20653</name>
    <dbReference type="NCBI Taxonomy" id="1423820"/>
    <lineage>
        <taxon>Bacteria</taxon>
        <taxon>Bacillati</taxon>
        <taxon>Bacillota</taxon>
        <taxon>Bacilli</taxon>
        <taxon>Lactobacillales</taxon>
        <taxon>Lactobacillaceae</taxon>
        <taxon>Ligilactobacillus</taxon>
    </lineage>
</organism>
<dbReference type="GO" id="GO:0005737">
    <property type="term" value="C:cytoplasm"/>
    <property type="evidence" value="ECO:0007669"/>
    <property type="project" value="TreeGrafter"/>
</dbReference>